<dbReference type="PRINTS" id="PR00111">
    <property type="entry name" value="ABHYDROLASE"/>
</dbReference>
<dbReference type="InterPro" id="IPR000073">
    <property type="entry name" value="AB_hydrolase_1"/>
</dbReference>
<dbReference type="PANTHER" id="PTHR43433">
    <property type="entry name" value="HYDROLASE, ALPHA/BETA FOLD FAMILY PROTEIN"/>
    <property type="match status" value="1"/>
</dbReference>
<accession>A0A5E7DMR4</accession>
<keyword evidence="2" id="KW-0378">Hydrolase</keyword>
<dbReference type="RefSeq" id="WP_150703239.1">
    <property type="nucleotide sequence ID" value="NZ_CABVIB010000016.1"/>
</dbReference>
<dbReference type="EMBL" id="CABVIB010000016">
    <property type="protein sequence ID" value="VVO08482.1"/>
    <property type="molecule type" value="Genomic_DNA"/>
</dbReference>
<dbReference type="InterPro" id="IPR029058">
    <property type="entry name" value="AB_hydrolase_fold"/>
</dbReference>
<evidence type="ECO:0000313" key="3">
    <source>
        <dbReference type="Proteomes" id="UP000326018"/>
    </source>
</evidence>
<proteinExistence type="predicted"/>
<dbReference type="PANTHER" id="PTHR43433:SF5">
    <property type="entry name" value="AB HYDROLASE-1 DOMAIN-CONTAINING PROTEIN"/>
    <property type="match status" value="1"/>
</dbReference>
<evidence type="ECO:0000313" key="2">
    <source>
        <dbReference type="EMBL" id="VVO08482.1"/>
    </source>
</evidence>
<reference evidence="2 3" key="1">
    <citation type="submission" date="2019-09" db="EMBL/GenBank/DDBJ databases">
        <authorList>
            <person name="Chandra G."/>
            <person name="Truman W A."/>
        </authorList>
    </citation>
    <scope>NUCLEOTIDE SEQUENCE [LARGE SCALE GENOMIC DNA]</scope>
    <source>
        <strain evidence="2">PS712</strain>
    </source>
</reference>
<gene>
    <name evidence="2" type="ORF">PS712_03257</name>
</gene>
<dbReference type="OrthoDB" id="9780765at2"/>
<evidence type="ECO:0000259" key="1">
    <source>
        <dbReference type="Pfam" id="PF00561"/>
    </source>
</evidence>
<dbReference type="SUPFAM" id="SSF53474">
    <property type="entry name" value="alpha/beta-Hydrolases"/>
    <property type="match status" value="1"/>
</dbReference>
<name>A0A5E7DMR4_PSEFL</name>
<dbReference type="Gene3D" id="3.40.50.1820">
    <property type="entry name" value="alpha/beta hydrolase"/>
    <property type="match status" value="1"/>
</dbReference>
<organism evidence="2 3">
    <name type="scientific">Pseudomonas fluorescens</name>
    <dbReference type="NCBI Taxonomy" id="294"/>
    <lineage>
        <taxon>Bacteria</taxon>
        <taxon>Pseudomonadati</taxon>
        <taxon>Pseudomonadota</taxon>
        <taxon>Gammaproteobacteria</taxon>
        <taxon>Pseudomonadales</taxon>
        <taxon>Pseudomonadaceae</taxon>
        <taxon>Pseudomonas</taxon>
    </lineage>
</organism>
<dbReference type="Proteomes" id="UP000326018">
    <property type="component" value="Unassembled WGS sequence"/>
</dbReference>
<dbReference type="GO" id="GO:0046503">
    <property type="term" value="P:glycerolipid catabolic process"/>
    <property type="evidence" value="ECO:0007669"/>
    <property type="project" value="TreeGrafter"/>
</dbReference>
<dbReference type="GO" id="GO:0050357">
    <property type="term" value="F:tropinesterase activity"/>
    <property type="evidence" value="ECO:0007669"/>
    <property type="project" value="UniProtKB-EC"/>
</dbReference>
<sequence>MTTRQLTIENLQLNVSICGQGRPLLLLNGLGGLIRTFDPLREELGDYMTITLDVPGVGESQMPRWPMRLPRHADVIAEMLKQLGIDHIDVFGVSWGGALAQEVALRHPNMVRRLILAATSAGPVVLVKPADILEFFGKSKSTKPYRQAGTRNSIPALLRFGAVKGMLSLNPRTYYYQLAALVGWTSLLRLFRLSQRTLILAGDRDTLIHVYNAHILRRSIRRAELQIMKGEGHFFVFTSAKRTAQLLREFLSQPDDGLRK</sequence>
<dbReference type="Pfam" id="PF00561">
    <property type="entry name" value="Abhydrolase_1"/>
    <property type="match status" value="1"/>
</dbReference>
<protein>
    <submittedName>
        <fullName evidence="2">Tropinesterase</fullName>
        <ecNumber evidence="2">3.1.1.10</ecNumber>
    </submittedName>
</protein>
<dbReference type="AlphaFoldDB" id="A0A5E7DMR4"/>
<dbReference type="InterPro" id="IPR050471">
    <property type="entry name" value="AB_hydrolase"/>
</dbReference>
<feature type="domain" description="AB hydrolase-1" evidence="1">
    <location>
        <begin position="23"/>
        <end position="123"/>
    </location>
</feature>
<dbReference type="GO" id="GO:0004806">
    <property type="term" value="F:triacylglycerol lipase activity"/>
    <property type="evidence" value="ECO:0007669"/>
    <property type="project" value="TreeGrafter"/>
</dbReference>
<dbReference type="EC" id="3.1.1.10" evidence="2"/>